<dbReference type="NCBIfam" id="TIGR00121">
    <property type="entry name" value="birA_ligase"/>
    <property type="match status" value="1"/>
</dbReference>
<dbReference type="Gene3D" id="3.30.930.10">
    <property type="entry name" value="Bira Bifunctional Protein, Domain 2"/>
    <property type="match status" value="1"/>
</dbReference>
<feature type="non-terminal residue" evidence="5">
    <location>
        <position position="1"/>
    </location>
</feature>
<dbReference type="InterPro" id="IPR008988">
    <property type="entry name" value="Transcriptional_repressor_C"/>
</dbReference>
<dbReference type="EMBL" id="UINC01060939">
    <property type="protein sequence ID" value="SVB85979.1"/>
    <property type="molecule type" value="Genomic_DNA"/>
</dbReference>
<evidence type="ECO:0000256" key="3">
    <source>
        <dbReference type="ARBA" id="ARBA00022840"/>
    </source>
</evidence>
<organism evidence="5">
    <name type="scientific">marine metagenome</name>
    <dbReference type="NCBI Taxonomy" id="408172"/>
    <lineage>
        <taxon>unclassified sequences</taxon>
        <taxon>metagenomes</taxon>
        <taxon>ecological metagenomes</taxon>
    </lineage>
</organism>
<keyword evidence="2" id="KW-0547">Nucleotide-binding</keyword>
<sequence length="311" mass="33294">QWLAERVGISRTAVWKHIGQLRVLGLEFKAVPGAGYVWSTPIELLGLDRIVSKLSAEVRGNLEALDLLWTSVSTNDELLAKDPPTPGRSRVCLAECQTGGRGRRGRKWLSPLGSGIYLSQSWCFTTAPKKLAALPLAAGVAVMRALRVVGVKSLSLKWPNDVVADNRKLAGILVDLRGEAEGPLTAVIGVGINLRVPASVAAVIHAEGGMPPIGLGQIDASLAVPRNRLAAELISALHEAMCEFGETGFSGFAREWAVRDYLRDRRISVRVGDRVCEGVAKGIDADGQFLLESNGAVEHIVSGDVTLRDAR</sequence>
<dbReference type="PANTHER" id="PTHR12835:SF5">
    <property type="entry name" value="BIOTIN--PROTEIN LIGASE"/>
    <property type="match status" value="1"/>
</dbReference>
<dbReference type="InterPro" id="IPR004143">
    <property type="entry name" value="BPL_LPL_catalytic"/>
</dbReference>
<dbReference type="Pfam" id="PF02237">
    <property type="entry name" value="BPL_C"/>
    <property type="match status" value="1"/>
</dbReference>
<feature type="domain" description="BPL/LPL catalytic" evidence="4">
    <location>
        <begin position="62"/>
        <end position="241"/>
    </location>
</feature>
<dbReference type="CDD" id="cd16442">
    <property type="entry name" value="BPL"/>
    <property type="match status" value="1"/>
</dbReference>
<evidence type="ECO:0000259" key="4">
    <source>
        <dbReference type="PROSITE" id="PS51733"/>
    </source>
</evidence>
<dbReference type="PROSITE" id="PS51733">
    <property type="entry name" value="BPL_LPL_CATALYTIC"/>
    <property type="match status" value="1"/>
</dbReference>
<dbReference type="PANTHER" id="PTHR12835">
    <property type="entry name" value="BIOTIN PROTEIN LIGASE"/>
    <property type="match status" value="1"/>
</dbReference>
<dbReference type="InterPro" id="IPR045864">
    <property type="entry name" value="aa-tRNA-synth_II/BPL/LPL"/>
</dbReference>
<evidence type="ECO:0000256" key="1">
    <source>
        <dbReference type="ARBA" id="ARBA00022598"/>
    </source>
</evidence>
<dbReference type="InterPro" id="IPR013196">
    <property type="entry name" value="HTH_11"/>
</dbReference>
<dbReference type="Pfam" id="PF08279">
    <property type="entry name" value="HTH_11"/>
    <property type="match status" value="1"/>
</dbReference>
<dbReference type="InterPro" id="IPR036388">
    <property type="entry name" value="WH-like_DNA-bd_sf"/>
</dbReference>
<evidence type="ECO:0000256" key="2">
    <source>
        <dbReference type="ARBA" id="ARBA00022741"/>
    </source>
</evidence>
<dbReference type="InterPro" id="IPR004408">
    <property type="entry name" value="Biotin_CoA_COase_ligase"/>
</dbReference>
<protein>
    <recommendedName>
        <fullName evidence="4">BPL/LPL catalytic domain-containing protein</fullName>
    </recommendedName>
</protein>
<gene>
    <name evidence="5" type="ORF">METZ01_LOCUS238833</name>
</gene>
<dbReference type="SUPFAM" id="SSF46785">
    <property type="entry name" value="Winged helix' DNA-binding domain"/>
    <property type="match status" value="1"/>
</dbReference>
<dbReference type="GO" id="GO:0005737">
    <property type="term" value="C:cytoplasm"/>
    <property type="evidence" value="ECO:0007669"/>
    <property type="project" value="TreeGrafter"/>
</dbReference>
<keyword evidence="3" id="KW-0067">ATP-binding</keyword>
<dbReference type="Pfam" id="PF03099">
    <property type="entry name" value="BPL_LplA_LipB"/>
    <property type="match status" value="1"/>
</dbReference>
<dbReference type="Gene3D" id="2.30.30.100">
    <property type="match status" value="1"/>
</dbReference>
<keyword evidence="1" id="KW-0436">Ligase</keyword>
<dbReference type="InterPro" id="IPR036390">
    <property type="entry name" value="WH_DNA-bd_sf"/>
</dbReference>
<name>A0A382HFN2_9ZZZZ</name>
<dbReference type="GO" id="GO:0005524">
    <property type="term" value="F:ATP binding"/>
    <property type="evidence" value="ECO:0007669"/>
    <property type="project" value="UniProtKB-KW"/>
</dbReference>
<dbReference type="AlphaFoldDB" id="A0A382HFN2"/>
<dbReference type="Gene3D" id="1.10.10.10">
    <property type="entry name" value="Winged helix-like DNA-binding domain superfamily/Winged helix DNA-binding domain"/>
    <property type="match status" value="1"/>
</dbReference>
<dbReference type="SUPFAM" id="SSF50037">
    <property type="entry name" value="C-terminal domain of transcriptional repressors"/>
    <property type="match status" value="1"/>
</dbReference>
<evidence type="ECO:0000313" key="5">
    <source>
        <dbReference type="EMBL" id="SVB85979.1"/>
    </source>
</evidence>
<proteinExistence type="predicted"/>
<dbReference type="InterPro" id="IPR003142">
    <property type="entry name" value="BPL_C"/>
</dbReference>
<dbReference type="GO" id="GO:0004077">
    <property type="term" value="F:biotin--[biotin carboxyl-carrier protein] ligase activity"/>
    <property type="evidence" value="ECO:0007669"/>
    <property type="project" value="InterPro"/>
</dbReference>
<accession>A0A382HFN2</accession>
<dbReference type="SUPFAM" id="SSF55681">
    <property type="entry name" value="Class II aaRS and biotin synthetases"/>
    <property type="match status" value="1"/>
</dbReference>
<reference evidence="5" key="1">
    <citation type="submission" date="2018-05" db="EMBL/GenBank/DDBJ databases">
        <authorList>
            <person name="Lanie J.A."/>
            <person name="Ng W.-L."/>
            <person name="Kazmierczak K.M."/>
            <person name="Andrzejewski T.M."/>
            <person name="Davidsen T.M."/>
            <person name="Wayne K.J."/>
            <person name="Tettelin H."/>
            <person name="Glass J.I."/>
            <person name="Rusch D."/>
            <person name="Podicherti R."/>
            <person name="Tsui H.-C.T."/>
            <person name="Winkler M.E."/>
        </authorList>
    </citation>
    <scope>NUCLEOTIDE SEQUENCE</scope>
</reference>